<name>A0A2M7W1N4_9BACT</name>
<gene>
    <name evidence="1" type="ORF">COX64_03405</name>
</gene>
<sequence length="230" mass="26493">MQGNLNGTNAEEKILGYTYTTKDSGNLHNPNDLEKVVDVTQMTWSEMLRRMLPPTIGERLTPIRKRHSRRLECERWTDCTVNLSDVVQYSGLPGVSTYFSMESYNFYYIPHFSVDFSRKVPGKRLPHTYNIYAFLGGNPPQCRNIDYISPGSEHLLSLPGIQYSTYSTRKKVLHQQSDDLVERTKNSFYDLKIRQKDDENSHKHFFGVTVVRLLYSKLLSVSLSAIPTVS</sequence>
<dbReference type="AlphaFoldDB" id="A0A2M7W1N4"/>
<proteinExistence type="predicted"/>
<organism evidence="1 2">
    <name type="scientific">Candidatus Dojkabacteria bacterium CG_4_10_14_0_2_um_filter_Dojkabacteria_WS6_41_15</name>
    <dbReference type="NCBI Taxonomy" id="2014249"/>
    <lineage>
        <taxon>Bacteria</taxon>
        <taxon>Candidatus Dojkabacteria</taxon>
    </lineage>
</organism>
<accession>A0A2M7W1N4</accession>
<evidence type="ECO:0000313" key="1">
    <source>
        <dbReference type="EMBL" id="PJA13404.1"/>
    </source>
</evidence>
<protein>
    <submittedName>
        <fullName evidence="1">Uncharacterized protein</fullName>
    </submittedName>
</protein>
<dbReference type="Proteomes" id="UP000228952">
    <property type="component" value="Unassembled WGS sequence"/>
</dbReference>
<comment type="caution">
    <text evidence="1">The sequence shown here is derived from an EMBL/GenBank/DDBJ whole genome shotgun (WGS) entry which is preliminary data.</text>
</comment>
<evidence type="ECO:0000313" key="2">
    <source>
        <dbReference type="Proteomes" id="UP000228952"/>
    </source>
</evidence>
<dbReference type="EMBL" id="PFQB01000087">
    <property type="protein sequence ID" value="PJA13404.1"/>
    <property type="molecule type" value="Genomic_DNA"/>
</dbReference>
<reference evidence="2" key="1">
    <citation type="submission" date="2017-09" db="EMBL/GenBank/DDBJ databases">
        <title>Depth-based differentiation of microbial function through sediment-hosted aquifers and enrichment of novel symbionts in the deep terrestrial subsurface.</title>
        <authorList>
            <person name="Probst A.J."/>
            <person name="Ladd B."/>
            <person name="Jarett J.K."/>
            <person name="Geller-Mcgrath D.E."/>
            <person name="Sieber C.M.K."/>
            <person name="Emerson J.B."/>
            <person name="Anantharaman K."/>
            <person name="Thomas B.C."/>
            <person name="Malmstrom R."/>
            <person name="Stieglmeier M."/>
            <person name="Klingl A."/>
            <person name="Woyke T."/>
            <person name="Ryan C.M."/>
            <person name="Banfield J.F."/>
        </authorList>
    </citation>
    <scope>NUCLEOTIDE SEQUENCE [LARGE SCALE GENOMIC DNA]</scope>
</reference>